<dbReference type="Pfam" id="PF01541">
    <property type="entry name" value="GIY-YIG"/>
    <property type="match status" value="1"/>
</dbReference>
<dbReference type="AlphaFoldDB" id="A0A1R1S809"/>
<dbReference type="SMART" id="SM00465">
    <property type="entry name" value="GIYc"/>
    <property type="match status" value="1"/>
</dbReference>
<keyword evidence="2" id="KW-0238">DNA-binding</keyword>
<evidence type="ECO:0000259" key="5">
    <source>
        <dbReference type="PROSITE" id="PS50949"/>
    </source>
</evidence>
<dbReference type="InterPro" id="IPR036388">
    <property type="entry name" value="WH-like_DNA-bd_sf"/>
</dbReference>
<dbReference type="Gene3D" id="3.40.1440.10">
    <property type="entry name" value="GIY-YIG endonuclease"/>
    <property type="match status" value="1"/>
</dbReference>
<keyword evidence="7" id="KW-1185">Reference proteome</keyword>
<dbReference type="Pfam" id="PF00392">
    <property type="entry name" value="GntR"/>
    <property type="match status" value="1"/>
</dbReference>
<evidence type="ECO:0000256" key="2">
    <source>
        <dbReference type="ARBA" id="ARBA00023125"/>
    </source>
</evidence>
<dbReference type="STRING" id="67365.GCA_001704635_01721"/>
<comment type="caution">
    <text evidence="6">The sequence shown here is derived from an EMBL/GenBank/DDBJ whole genome shotgun (WGS) entry which is preliminary data.</text>
</comment>
<dbReference type="Gene3D" id="1.10.10.10">
    <property type="entry name" value="Winged helix-like DNA-binding domain superfamily/Winged helix DNA-binding domain"/>
    <property type="match status" value="1"/>
</dbReference>
<accession>A0A1R1S809</accession>
<dbReference type="GeneID" id="96746659"/>
<dbReference type="InterPro" id="IPR000524">
    <property type="entry name" value="Tscrpt_reg_HTH_GntR"/>
</dbReference>
<dbReference type="CDD" id="cd00719">
    <property type="entry name" value="GIY-YIG_SF"/>
    <property type="match status" value="1"/>
</dbReference>
<evidence type="ECO:0000313" key="6">
    <source>
        <dbReference type="EMBL" id="OMI34420.1"/>
    </source>
</evidence>
<proteinExistence type="predicted"/>
<feature type="domain" description="HTH gntR-type" evidence="5">
    <location>
        <begin position="105"/>
        <end position="173"/>
    </location>
</feature>
<evidence type="ECO:0000256" key="3">
    <source>
        <dbReference type="ARBA" id="ARBA00023163"/>
    </source>
</evidence>
<dbReference type="InterPro" id="IPR000305">
    <property type="entry name" value="GIY-YIG_endonuc"/>
</dbReference>
<dbReference type="InterPro" id="IPR036390">
    <property type="entry name" value="WH_DNA-bd_sf"/>
</dbReference>
<dbReference type="GO" id="GO:0003677">
    <property type="term" value="F:DNA binding"/>
    <property type="evidence" value="ECO:0007669"/>
    <property type="project" value="UniProtKB-KW"/>
</dbReference>
<dbReference type="PROSITE" id="PS50164">
    <property type="entry name" value="GIY_YIG"/>
    <property type="match status" value="1"/>
</dbReference>
<feature type="domain" description="GIY-YIG" evidence="4">
    <location>
        <begin position="12"/>
        <end position="84"/>
    </location>
</feature>
<keyword evidence="1" id="KW-0805">Transcription regulation</keyword>
<dbReference type="InterPro" id="IPR035901">
    <property type="entry name" value="GIY-YIG_endonuc_sf"/>
</dbReference>
<dbReference type="RefSeq" id="WP_065966578.1">
    <property type="nucleotide sequence ID" value="NZ_ASQP01000469.1"/>
</dbReference>
<organism evidence="6 7">
    <name type="scientific">Streptomyces sparsogenes DSM 40356</name>
    <dbReference type="NCBI Taxonomy" id="1331668"/>
    <lineage>
        <taxon>Bacteria</taxon>
        <taxon>Bacillati</taxon>
        <taxon>Actinomycetota</taxon>
        <taxon>Actinomycetes</taxon>
        <taxon>Kitasatosporales</taxon>
        <taxon>Streptomycetaceae</taxon>
        <taxon>Streptomyces</taxon>
    </lineage>
</organism>
<dbReference type="SMART" id="SM00345">
    <property type="entry name" value="HTH_GNTR"/>
    <property type="match status" value="1"/>
</dbReference>
<sequence length="213" mass="24026">MSPAQSSTSPPERTALYRYFDTDGGLLYIGISRDPDGRLKAHRDTHQKWVPMVKSRTLEWFDSRPEAAEAEKQAIQVERPRFNKAHNQDRVAFAPSRWPSLAEQDNKSNRLAALIRDEIETKRWLPGQLIPFLNTLAKASGTSKSIAAKAVGQLRHEGLLTFRAGHGLFVAHPHSRRNSLIVPPPQEGSTVRPRTPRPAVRTMWLHDPLMSVC</sequence>
<gene>
    <name evidence="6" type="ORF">SPAR_36591</name>
</gene>
<dbReference type="EMBL" id="ASQP01000469">
    <property type="protein sequence ID" value="OMI34420.1"/>
    <property type="molecule type" value="Genomic_DNA"/>
</dbReference>
<dbReference type="GO" id="GO:0003700">
    <property type="term" value="F:DNA-binding transcription factor activity"/>
    <property type="evidence" value="ECO:0007669"/>
    <property type="project" value="InterPro"/>
</dbReference>
<dbReference type="SUPFAM" id="SSF82771">
    <property type="entry name" value="GIY-YIG endonuclease"/>
    <property type="match status" value="1"/>
</dbReference>
<dbReference type="SUPFAM" id="SSF46785">
    <property type="entry name" value="Winged helix' DNA-binding domain"/>
    <property type="match status" value="1"/>
</dbReference>
<keyword evidence="3" id="KW-0804">Transcription</keyword>
<reference evidence="6 7" key="1">
    <citation type="submission" date="2013-05" db="EMBL/GenBank/DDBJ databases">
        <title>Genome sequence of Streptomyces sparsogenes DSM 40356.</title>
        <authorList>
            <person name="Coyne S."/>
            <person name="Seebeck F.P."/>
        </authorList>
    </citation>
    <scope>NUCLEOTIDE SEQUENCE [LARGE SCALE GENOMIC DNA]</scope>
    <source>
        <strain evidence="6 7">DSM 40356</strain>
    </source>
</reference>
<evidence type="ECO:0000256" key="1">
    <source>
        <dbReference type="ARBA" id="ARBA00023015"/>
    </source>
</evidence>
<name>A0A1R1S809_9ACTN</name>
<dbReference type="PROSITE" id="PS50949">
    <property type="entry name" value="HTH_GNTR"/>
    <property type="match status" value="1"/>
</dbReference>
<evidence type="ECO:0000259" key="4">
    <source>
        <dbReference type="PROSITE" id="PS50164"/>
    </source>
</evidence>
<evidence type="ECO:0000313" key="7">
    <source>
        <dbReference type="Proteomes" id="UP000186168"/>
    </source>
</evidence>
<dbReference type="Proteomes" id="UP000186168">
    <property type="component" value="Unassembled WGS sequence"/>
</dbReference>
<protein>
    <recommendedName>
        <fullName evidence="8">GntR family transcriptional regulator</fullName>
    </recommendedName>
</protein>
<evidence type="ECO:0008006" key="8">
    <source>
        <dbReference type="Google" id="ProtNLM"/>
    </source>
</evidence>